<protein>
    <submittedName>
        <fullName evidence="2">Uncharacterized protein</fullName>
    </submittedName>
</protein>
<keyword evidence="3" id="KW-1185">Reference proteome</keyword>
<feature type="region of interest" description="Disordered" evidence="1">
    <location>
        <begin position="1"/>
        <end position="43"/>
    </location>
</feature>
<feature type="region of interest" description="Disordered" evidence="1">
    <location>
        <begin position="66"/>
        <end position="100"/>
    </location>
</feature>
<dbReference type="EMBL" id="CAUYUJ010001375">
    <property type="protein sequence ID" value="CAK0795601.1"/>
    <property type="molecule type" value="Genomic_DNA"/>
</dbReference>
<proteinExistence type="predicted"/>
<sequence length="219" mass="22848">APSPFPFETPTNLRPQLGRRPSKPEGSGPCPMSPSRGCNRPVGPGHAAGAIGLASAMLRAHALLARPGRRAHRSSWGPGSRPGLRPTTLTKQLPRHALERWPMRTAAAARRALLAARSAAARGARAAPRRSAAGRAQAGLEISSLNGPFGAVVRSPLSAEAILGSPDVPAALVRAFLDFRGLLVLRGLGALLPEQLLAISRFFGQARSVPGGASHLRFC</sequence>
<evidence type="ECO:0000256" key="1">
    <source>
        <dbReference type="SAM" id="MobiDB-lite"/>
    </source>
</evidence>
<organism evidence="2 3">
    <name type="scientific">Prorocentrum cordatum</name>
    <dbReference type="NCBI Taxonomy" id="2364126"/>
    <lineage>
        <taxon>Eukaryota</taxon>
        <taxon>Sar</taxon>
        <taxon>Alveolata</taxon>
        <taxon>Dinophyceae</taxon>
        <taxon>Prorocentrales</taxon>
        <taxon>Prorocentraceae</taxon>
        <taxon>Prorocentrum</taxon>
    </lineage>
</organism>
<dbReference type="Proteomes" id="UP001189429">
    <property type="component" value="Unassembled WGS sequence"/>
</dbReference>
<evidence type="ECO:0000313" key="2">
    <source>
        <dbReference type="EMBL" id="CAK0795601.1"/>
    </source>
</evidence>
<reference evidence="2" key="1">
    <citation type="submission" date="2023-10" db="EMBL/GenBank/DDBJ databases">
        <authorList>
            <person name="Chen Y."/>
            <person name="Shah S."/>
            <person name="Dougan E. K."/>
            <person name="Thang M."/>
            <person name="Chan C."/>
        </authorList>
    </citation>
    <scope>NUCLEOTIDE SEQUENCE [LARGE SCALE GENOMIC DNA]</scope>
</reference>
<evidence type="ECO:0000313" key="3">
    <source>
        <dbReference type="Proteomes" id="UP001189429"/>
    </source>
</evidence>
<comment type="caution">
    <text evidence="2">The sequence shown here is derived from an EMBL/GenBank/DDBJ whole genome shotgun (WGS) entry which is preliminary data.</text>
</comment>
<feature type="non-terminal residue" evidence="2">
    <location>
        <position position="1"/>
    </location>
</feature>
<gene>
    <name evidence="2" type="ORF">PCOR1329_LOCUS5232</name>
</gene>
<accession>A0ABN9PV50</accession>
<name>A0ABN9PV50_9DINO</name>